<reference evidence="1" key="1">
    <citation type="submission" date="2023-04" db="EMBL/GenBank/DDBJ databases">
        <title>A chromosome-level genome assembly of the parasitoid wasp Eretmocerus hayati.</title>
        <authorList>
            <person name="Zhong Y."/>
            <person name="Liu S."/>
            <person name="Liu Y."/>
        </authorList>
    </citation>
    <scope>NUCLEOTIDE SEQUENCE</scope>
    <source>
        <strain evidence="1">ZJU_SS_LIU_2023</strain>
    </source>
</reference>
<proteinExistence type="predicted"/>
<evidence type="ECO:0000313" key="2">
    <source>
        <dbReference type="Proteomes" id="UP001239111"/>
    </source>
</evidence>
<protein>
    <submittedName>
        <fullName evidence="1">Uncharacterized protein</fullName>
    </submittedName>
</protein>
<name>A0ACC2N367_9HYME</name>
<dbReference type="EMBL" id="CM056744">
    <property type="protein sequence ID" value="KAJ8665481.1"/>
    <property type="molecule type" value="Genomic_DNA"/>
</dbReference>
<dbReference type="Proteomes" id="UP001239111">
    <property type="component" value="Chromosome 4"/>
</dbReference>
<gene>
    <name evidence="1" type="ORF">QAD02_007143</name>
</gene>
<comment type="caution">
    <text evidence="1">The sequence shown here is derived from an EMBL/GenBank/DDBJ whole genome shotgun (WGS) entry which is preliminary data.</text>
</comment>
<keyword evidence="2" id="KW-1185">Reference proteome</keyword>
<evidence type="ECO:0000313" key="1">
    <source>
        <dbReference type="EMBL" id="KAJ8665481.1"/>
    </source>
</evidence>
<organism evidence="1 2">
    <name type="scientific">Eretmocerus hayati</name>
    <dbReference type="NCBI Taxonomy" id="131215"/>
    <lineage>
        <taxon>Eukaryota</taxon>
        <taxon>Metazoa</taxon>
        <taxon>Ecdysozoa</taxon>
        <taxon>Arthropoda</taxon>
        <taxon>Hexapoda</taxon>
        <taxon>Insecta</taxon>
        <taxon>Pterygota</taxon>
        <taxon>Neoptera</taxon>
        <taxon>Endopterygota</taxon>
        <taxon>Hymenoptera</taxon>
        <taxon>Apocrita</taxon>
        <taxon>Proctotrupomorpha</taxon>
        <taxon>Chalcidoidea</taxon>
        <taxon>Aphelinidae</taxon>
        <taxon>Aphelininae</taxon>
        <taxon>Eretmocerus</taxon>
    </lineage>
</organism>
<sequence>MTVRVPASFDVGWFTKGSGRSYNSGSGTGTLIGYFSGKVIGYAVLNRMCAKCDLGHSPNDHDCRLKFVGSAKAMEPEAAVRVTRDNESLRKCNTEVGVLIADNDSTAILAAREACSHEIVKQHDKNHTSKGVVNALHKIKAKHEELNNASIDYLKKCFNYCISQNQGNIEPMSQAIQNILYHAFNHHDKCGDWCGFKKNPESYVHSIIGDGFHDEKLFEALRNIFDDLSMKTGQFVAGVSSNTNESMNHSIVSYAPKSRCYCKSPLGDRRVACAICKKNKGEGYIFDIYKNLNLSPGLHTKRFVQRVDFSSKVRYQKSLSKSQKLQRLLLKKKKAALRHLHEAKEGLTYESNVGLLSSLHDSIPFPKIKKNRSLIAIIFDLETGGLSKNSNILQIGLKSENSSFSVYVKPTQRIDPAASQVHGLEWDGAHLLFHGVPVPAITLYEAILALLMIAIEKVHMREHFGRLIEGFYDTLPITKSKTGKKQKGDNKLENLAKNLEIHCDNAHDALYDCVMLEKVMEKLSISISDLEMTFISWTETQKKVNLSSKLASGRKKLTMLNSCTSKAMRDKMIAADITYEMVIEAYEQNISDGVKNFFGKDQNGHVRVSKCQEVIKNIAIT</sequence>
<accession>A0ACC2N367</accession>